<keyword evidence="5" id="KW-1185">Reference proteome</keyword>
<feature type="compositionally biased region" description="Polar residues" evidence="2">
    <location>
        <begin position="562"/>
        <end position="572"/>
    </location>
</feature>
<dbReference type="PANTHER" id="PTHR38166">
    <property type="entry name" value="C2H2-TYPE DOMAIN-CONTAINING PROTEIN-RELATED"/>
    <property type="match status" value="1"/>
</dbReference>
<evidence type="ECO:0000313" key="5">
    <source>
        <dbReference type="Proteomes" id="UP001498421"/>
    </source>
</evidence>
<dbReference type="PANTHER" id="PTHR38166:SF1">
    <property type="entry name" value="C2H2-TYPE DOMAIN-CONTAINING PROTEIN"/>
    <property type="match status" value="1"/>
</dbReference>
<dbReference type="EMBL" id="JAZAVK010000043">
    <property type="protein sequence ID" value="KAK7428319.1"/>
    <property type="molecule type" value="Genomic_DNA"/>
</dbReference>
<gene>
    <name evidence="4" type="ORF">QQZ08_005216</name>
</gene>
<reference evidence="4 5" key="1">
    <citation type="journal article" date="2025" name="Microbiol. Resour. Announc.">
        <title>Draft genome sequences for Neonectria magnoliae and Neonectria punicea, canker pathogens of Liriodendron tulipifera and Acer saccharum in West Virginia.</title>
        <authorList>
            <person name="Petronek H.M."/>
            <person name="Kasson M.T."/>
            <person name="Metheny A.M."/>
            <person name="Stauder C.M."/>
            <person name="Lovett B."/>
            <person name="Lynch S.C."/>
            <person name="Garnas J.R."/>
            <person name="Kasson L.R."/>
            <person name="Stajich J.E."/>
        </authorList>
    </citation>
    <scope>NUCLEOTIDE SEQUENCE [LARGE SCALE GENOMIC DNA]</scope>
    <source>
        <strain evidence="4 5">NRRL 64651</strain>
    </source>
</reference>
<sequence length="724" mass="80165">MTDRFLPDTGLHHLPLRVRSDARHSDPTLQLSSSSKFPNLLATGASDARSKRVPESLHFAPGAFRLRSPTESSISSISSANVPDSATTHSLSTLASPISTSYASDVQDMFASASIDDSHSRPTSRICHRHQPSNGTCSTFVNDEDDGPIITGYPDFELKIRQLREDHQHHPRQSRPVSPVTESPVKEEDASTEVDSFHIDNVDADADAGGDADTETDADGECDANTQKWEGSSTTSDDLSRDDADVLLGCTLQLVYGIDINEAAISRDTAHGLVANFIQDIDKHIWKAPSDTQLSHTMSTSSSSSTPSQEGLGGDPRRGGKRKKLGKRDDDGDEFSDGEGSGYLPTKRARPNPREDENLRLSCPFRKRNPHRFNVRDHHSCAMTYFPKFAELRQHIVKQHKRDDPTAFVCDRCNRDFATGKELRDHRRLPKELICDITDHDVESGIDSTTATKLLSRKRASGASPEIQWREIWTILFPDDEDRNIKEFDFTPVIEHFELTSNYLVSFQQLQLSLRDKISNPATLETLSTKFHQCFVETLEKCIADAQSMPYTNRSNKKSEITKTQTPQTIVQRKSRGILPRPDSGVVMDDGSEESGSVMGLGLGHKDSIRTVKDGPRRGSSLVPETVREVLPVTSMPGPFDDSLMRQPSVTPLGMTASMDPAAVQAWNNSVIYQQLDDGTIGIPDQFVAAGGMTPQTEYMNWMPQMYPQGYNGVNNGYTGFNPQ</sequence>
<evidence type="ECO:0000259" key="3">
    <source>
        <dbReference type="PROSITE" id="PS50157"/>
    </source>
</evidence>
<proteinExistence type="predicted"/>
<accession>A0ABR1I455</accession>
<evidence type="ECO:0000256" key="2">
    <source>
        <dbReference type="SAM" id="MobiDB-lite"/>
    </source>
</evidence>
<evidence type="ECO:0000313" key="4">
    <source>
        <dbReference type="EMBL" id="KAK7428319.1"/>
    </source>
</evidence>
<feature type="region of interest" description="Disordered" evidence="2">
    <location>
        <begin position="166"/>
        <end position="241"/>
    </location>
</feature>
<feature type="compositionally biased region" description="Acidic residues" evidence="2">
    <location>
        <begin position="202"/>
        <end position="222"/>
    </location>
</feature>
<dbReference type="InterPro" id="IPR013087">
    <property type="entry name" value="Znf_C2H2_type"/>
</dbReference>
<feature type="domain" description="C2H2-type" evidence="3">
    <location>
        <begin position="408"/>
        <end position="429"/>
    </location>
</feature>
<keyword evidence="1" id="KW-0862">Zinc</keyword>
<comment type="caution">
    <text evidence="4">The sequence shown here is derived from an EMBL/GenBank/DDBJ whole genome shotgun (WGS) entry which is preliminary data.</text>
</comment>
<feature type="region of interest" description="Disordered" evidence="2">
    <location>
        <begin position="553"/>
        <end position="572"/>
    </location>
</feature>
<feature type="region of interest" description="Disordered" evidence="2">
    <location>
        <begin position="578"/>
        <end position="621"/>
    </location>
</feature>
<feature type="region of interest" description="Disordered" evidence="2">
    <location>
        <begin position="292"/>
        <end position="363"/>
    </location>
</feature>
<feature type="compositionally biased region" description="Low complexity" evidence="2">
    <location>
        <begin position="295"/>
        <end position="308"/>
    </location>
</feature>
<evidence type="ECO:0000256" key="1">
    <source>
        <dbReference type="PROSITE-ProRule" id="PRU00042"/>
    </source>
</evidence>
<organism evidence="4 5">
    <name type="scientific">Neonectria magnoliae</name>
    <dbReference type="NCBI Taxonomy" id="2732573"/>
    <lineage>
        <taxon>Eukaryota</taxon>
        <taxon>Fungi</taxon>
        <taxon>Dikarya</taxon>
        <taxon>Ascomycota</taxon>
        <taxon>Pezizomycotina</taxon>
        <taxon>Sordariomycetes</taxon>
        <taxon>Hypocreomycetidae</taxon>
        <taxon>Hypocreales</taxon>
        <taxon>Nectriaceae</taxon>
        <taxon>Neonectria</taxon>
    </lineage>
</organism>
<keyword evidence="1" id="KW-0863">Zinc-finger</keyword>
<dbReference type="PROSITE" id="PS50157">
    <property type="entry name" value="ZINC_FINGER_C2H2_2"/>
    <property type="match status" value="1"/>
</dbReference>
<feature type="compositionally biased region" description="Basic and acidic residues" evidence="2">
    <location>
        <begin position="184"/>
        <end position="201"/>
    </location>
</feature>
<name>A0ABR1I455_9HYPO</name>
<protein>
    <recommendedName>
        <fullName evidence="3">C2H2-type domain-containing protein</fullName>
    </recommendedName>
</protein>
<dbReference type="Proteomes" id="UP001498421">
    <property type="component" value="Unassembled WGS sequence"/>
</dbReference>
<feature type="compositionally biased region" description="Basic and acidic residues" evidence="2">
    <location>
        <begin position="604"/>
        <end position="617"/>
    </location>
</feature>
<keyword evidence="1" id="KW-0479">Metal-binding</keyword>